<reference evidence="3" key="1">
    <citation type="submission" date="2015-09" db="EMBL/GenBank/DDBJ databases">
        <authorList>
            <consortium name="Pathogen Informatics"/>
        </authorList>
    </citation>
    <scope>NUCLEOTIDE SEQUENCE [LARGE SCALE GENOMIC DNA]</scope>
    <source>
        <strain evidence="3">Lake Konstanz</strain>
    </source>
</reference>
<organism evidence="2 3">
    <name type="scientific">Bodo saltans</name>
    <name type="common">Flagellated protozoan</name>
    <dbReference type="NCBI Taxonomy" id="75058"/>
    <lineage>
        <taxon>Eukaryota</taxon>
        <taxon>Discoba</taxon>
        <taxon>Euglenozoa</taxon>
        <taxon>Kinetoplastea</taxon>
        <taxon>Metakinetoplastina</taxon>
        <taxon>Eubodonida</taxon>
        <taxon>Bodonidae</taxon>
        <taxon>Bodo</taxon>
    </lineage>
</organism>
<gene>
    <name evidence="2" type="ORF">BSAL_49760</name>
</gene>
<evidence type="ECO:0000256" key="1">
    <source>
        <dbReference type="SAM" id="Phobius"/>
    </source>
</evidence>
<name>A0A0S4IJX5_BODSA</name>
<dbReference type="VEuPathDB" id="TriTrypDB:BSAL_49760"/>
<protein>
    <submittedName>
        <fullName evidence="2">GPI-anchored surface protein, putative</fullName>
    </submittedName>
</protein>
<dbReference type="Pfam" id="PF05450">
    <property type="entry name" value="Nicastrin"/>
    <property type="match status" value="1"/>
</dbReference>
<keyword evidence="1" id="KW-0812">Transmembrane</keyword>
<evidence type="ECO:0000313" key="3">
    <source>
        <dbReference type="Proteomes" id="UP000051952"/>
    </source>
</evidence>
<dbReference type="OMA" id="YELMAFG"/>
<dbReference type="EMBL" id="CYKH01000025">
    <property type="protein sequence ID" value="CUE61255.1"/>
    <property type="molecule type" value="Genomic_DNA"/>
</dbReference>
<dbReference type="Proteomes" id="UP000051952">
    <property type="component" value="Unassembled WGS sequence"/>
</dbReference>
<keyword evidence="3" id="KW-1185">Reference proteome</keyword>
<sequence>MLFSFSCRFIREMSQKSSLRIIVVALSLSSLHALTYDAFSASIPTGDVSALYSSYYTNLQTFLPCTLTGYISNVLDSPKTIPVGCVPYQGGSFFSTVFPLPIASTNDIVVACVAGVRPSNETLHVAFGSFRAGRPAEGIHLVLSNAAVGANEAPYNLSCIVDAAQSWNAMLLESPNVGEHISGVVVNDATVSFFGNPFNSYSDAAQSSLLWASHPGMSLLLFRTSTSDTALVEFEQVVRMAFYNLASGDFTVASPMAIQYIGEMSSASSVNSSCLADATCQPIGGLNMIGTTASSGWSLTSHNSNDSFLKTTPPGSVAIVVSSSSVGVFHDAIPAADSSASGIVAALLAVDALVRAFGDSISTNSSAPQLFAMFLVGDEYQLMGSARFVEESSAFVCHRFPNDKATAVVDCAFPNYQALNFTTVNISAIRHFIEIEQVGNASEPLRVHVNQQHNTSLAQGEANLAFSTVGSVAGSSSATFPATSPLLSFLAHNDAMSSYSLVSRYDVDYANPFLFTPSDVAKELSINAVRDAASRIASVVSLLLGQDPANPALNVNNTLASELWYCFTENFDCLSLGGSGTNVIPPNYYTSVFQYDSFVQPYQALIQSQLSLQSALAVFPTHAFSTGATYKDSMIATFGLNGNSSVWIESNWGAIGSRLAAVTSTTGYELMAFGIVLNLCVVAGLYWSFVR</sequence>
<dbReference type="InterPro" id="IPR008710">
    <property type="entry name" value="Nicastrin"/>
</dbReference>
<dbReference type="PANTHER" id="PTHR21092">
    <property type="entry name" value="NICASTRIN"/>
    <property type="match status" value="1"/>
</dbReference>
<keyword evidence="1" id="KW-0472">Membrane</keyword>
<dbReference type="AlphaFoldDB" id="A0A0S4IJX5"/>
<feature type="transmembrane region" description="Helical" evidence="1">
    <location>
        <begin position="670"/>
        <end position="689"/>
    </location>
</feature>
<dbReference type="Gene3D" id="3.40.630.10">
    <property type="entry name" value="Zn peptidases"/>
    <property type="match status" value="1"/>
</dbReference>
<evidence type="ECO:0000313" key="2">
    <source>
        <dbReference type="EMBL" id="CUE61255.1"/>
    </source>
</evidence>
<dbReference type="GO" id="GO:0016485">
    <property type="term" value="P:protein processing"/>
    <property type="evidence" value="ECO:0007669"/>
    <property type="project" value="InterPro"/>
</dbReference>
<keyword evidence="1" id="KW-1133">Transmembrane helix</keyword>
<proteinExistence type="predicted"/>
<dbReference type="PANTHER" id="PTHR21092:SF0">
    <property type="entry name" value="NICASTRIN"/>
    <property type="match status" value="1"/>
</dbReference>
<dbReference type="GO" id="GO:0005886">
    <property type="term" value="C:plasma membrane"/>
    <property type="evidence" value="ECO:0007669"/>
    <property type="project" value="TreeGrafter"/>
</dbReference>
<accession>A0A0S4IJX5</accession>